<dbReference type="InterPro" id="IPR035956">
    <property type="entry name" value="RimP_N_sf"/>
</dbReference>
<comment type="caution">
    <text evidence="6">The sequence shown here is derived from an EMBL/GenBank/DDBJ whole genome shotgun (WGS) entry which is preliminary data.</text>
</comment>
<dbReference type="Proteomes" id="UP000633365">
    <property type="component" value="Unassembled WGS sequence"/>
</dbReference>
<accession>A0A934WU53</accession>
<reference evidence="6" key="1">
    <citation type="submission" date="2021-01" db="EMBL/GenBank/DDBJ databases">
        <title>Genome public.</title>
        <authorList>
            <person name="Liu C."/>
            <person name="Sun Q."/>
        </authorList>
    </citation>
    <scope>NUCLEOTIDE SEQUENCE</scope>
    <source>
        <strain evidence="6">M6</strain>
    </source>
</reference>
<dbReference type="PANTHER" id="PTHR33867:SF1">
    <property type="entry name" value="RIBOSOME MATURATION FACTOR RIMP"/>
    <property type="match status" value="1"/>
</dbReference>
<evidence type="ECO:0000313" key="6">
    <source>
        <dbReference type="EMBL" id="MBK6089920.1"/>
    </source>
</evidence>
<dbReference type="Pfam" id="PF02576">
    <property type="entry name" value="RimP_N"/>
    <property type="match status" value="1"/>
</dbReference>
<dbReference type="SUPFAM" id="SSF75420">
    <property type="entry name" value="YhbC-like, N-terminal domain"/>
    <property type="match status" value="1"/>
</dbReference>
<dbReference type="InterPro" id="IPR036847">
    <property type="entry name" value="RimP_C_sf"/>
</dbReference>
<dbReference type="Gene3D" id="2.30.30.180">
    <property type="entry name" value="Ribosome maturation factor RimP, C-terminal domain"/>
    <property type="match status" value="1"/>
</dbReference>
<dbReference type="GO" id="GO:0000028">
    <property type="term" value="P:ribosomal small subunit assembly"/>
    <property type="evidence" value="ECO:0007669"/>
    <property type="project" value="TreeGrafter"/>
</dbReference>
<dbReference type="EMBL" id="JAEQMG010000163">
    <property type="protein sequence ID" value="MBK6089920.1"/>
    <property type="molecule type" value="Genomic_DNA"/>
</dbReference>
<dbReference type="GO" id="GO:0006412">
    <property type="term" value="P:translation"/>
    <property type="evidence" value="ECO:0007669"/>
    <property type="project" value="TreeGrafter"/>
</dbReference>
<keyword evidence="7" id="KW-1185">Reference proteome</keyword>
<evidence type="ECO:0000259" key="5">
    <source>
        <dbReference type="Pfam" id="PF17384"/>
    </source>
</evidence>
<evidence type="ECO:0000259" key="4">
    <source>
        <dbReference type="Pfam" id="PF02576"/>
    </source>
</evidence>
<comment type="function">
    <text evidence="3">Required for maturation of 30S ribosomal subunits.</text>
</comment>
<dbReference type="Gene3D" id="3.30.300.70">
    <property type="entry name" value="RimP-like superfamily, N-terminal"/>
    <property type="match status" value="1"/>
</dbReference>
<keyword evidence="1 3" id="KW-0963">Cytoplasm</keyword>
<dbReference type="GO" id="GO:0005829">
    <property type="term" value="C:cytosol"/>
    <property type="evidence" value="ECO:0007669"/>
    <property type="project" value="TreeGrafter"/>
</dbReference>
<feature type="domain" description="Ribosome maturation factor RimP N-terminal" evidence="4">
    <location>
        <begin position="18"/>
        <end position="88"/>
    </location>
</feature>
<sequence>MANSKGKNTVSVVEEIAVPIAADLGLRIWDVRYLKEGSQWFLRVFIDKDGGVDINDCENMSRALDAPLDELDPIAGEYILEVSSPGIERELIRPEHFMQYIGADIMVKMIRPLDGIGKEFKGVLTAYEDGMVTITDHSGENTVTISKKDAAYIKLDDFD</sequence>
<gene>
    <name evidence="3" type="primary">rimP</name>
    <name evidence="6" type="ORF">JKK62_14945</name>
</gene>
<dbReference type="Pfam" id="PF17384">
    <property type="entry name" value="DUF150_C"/>
    <property type="match status" value="1"/>
</dbReference>
<dbReference type="RefSeq" id="WP_201428611.1">
    <property type="nucleotide sequence ID" value="NZ_JAEQMG010000163.1"/>
</dbReference>
<comment type="similarity">
    <text evidence="3">Belongs to the RimP family.</text>
</comment>
<dbReference type="AlphaFoldDB" id="A0A934WU53"/>
<dbReference type="SUPFAM" id="SSF74942">
    <property type="entry name" value="YhbC-like, C-terminal domain"/>
    <property type="match status" value="1"/>
</dbReference>
<keyword evidence="2 3" id="KW-0690">Ribosome biogenesis</keyword>
<dbReference type="InterPro" id="IPR028989">
    <property type="entry name" value="RimP_N"/>
</dbReference>
<dbReference type="HAMAP" id="MF_01077">
    <property type="entry name" value="RimP"/>
    <property type="match status" value="1"/>
</dbReference>
<evidence type="ECO:0000256" key="1">
    <source>
        <dbReference type="ARBA" id="ARBA00022490"/>
    </source>
</evidence>
<proteinExistence type="inferred from homology"/>
<evidence type="ECO:0000313" key="7">
    <source>
        <dbReference type="Proteomes" id="UP000633365"/>
    </source>
</evidence>
<dbReference type="InterPro" id="IPR003728">
    <property type="entry name" value="Ribosome_maturation_RimP"/>
</dbReference>
<name>A0A934WU53_9FIRM</name>
<dbReference type="InterPro" id="IPR028998">
    <property type="entry name" value="RimP_C"/>
</dbReference>
<evidence type="ECO:0000256" key="2">
    <source>
        <dbReference type="ARBA" id="ARBA00022517"/>
    </source>
</evidence>
<evidence type="ECO:0000256" key="3">
    <source>
        <dbReference type="HAMAP-Rule" id="MF_01077"/>
    </source>
</evidence>
<organism evidence="6 7">
    <name type="scientific">Ruminococcus difficilis</name>
    <dbReference type="NCBI Taxonomy" id="2763069"/>
    <lineage>
        <taxon>Bacteria</taxon>
        <taxon>Bacillati</taxon>
        <taxon>Bacillota</taxon>
        <taxon>Clostridia</taxon>
        <taxon>Eubacteriales</taxon>
        <taxon>Oscillospiraceae</taxon>
        <taxon>Ruminococcus</taxon>
    </lineage>
</organism>
<dbReference type="FunFam" id="3.30.300.70:FF:000001">
    <property type="entry name" value="Ribosome maturation factor RimP"/>
    <property type="match status" value="1"/>
</dbReference>
<feature type="domain" description="Ribosome maturation factor RimP C-terminal" evidence="5">
    <location>
        <begin position="91"/>
        <end position="149"/>
    </location>
</feature>
<comment type="subcellular location">
    <subcellularLocation>
        <location evidence="3">Cytoplasm</location>
    </subcellularLocation>
</comment>
<dbReference type="PANTHER" id="PTHR33867">
    <property type="entry name" value="RIBOSOME MATURATION FACTOR RIMP"/>
    <property type="match status" value="1"/>
</dbReference>
<dbReference type="CDD" id="cd01734">
    <property type="entry name" value="YlxS_C"/>
    <property type="match status" value="1"/>
</dbReference>
<protein>
    <recommendedName>
        <fullName evidence="3">Ribosome maturation factor RimP</fullName>
    </recommendedName>
</protein>